<organism evidence="1 2">
    <name type="scientific">Cryptosporidium canis</name>
    <dbReference type="NCBI Taxonomy" id="195482"/>
    <lineage>
        <taxon>Eukaryota</taxon>
        <taxon>Sar</taxon>
        <taxon>Alveolata</taxon>
        <taxon>Apicomplexa</taxon>
        <taxon>Conoidasida</taxon>
        <taxon>Coccidia</taxon>
        <taxon>Eucoccidiorida</taxon>
        <taxon>Eimeriorina</taxon>
        <taxon>Cryptosporidiidae</taxon>
        <taxon>Cryptosporidium</taxon>
    </lineage>
</organism>
<gene>
    <name evidence="1" type="ORF">OJ252_1427</name>
</gene>
<accession>A0ABQ8P851</accession>
<evidence type="ECO:0000313" key="1">
    <source>
        <dbReference type="EMBL" id="KAJ1611809.1"/>
    </source>
</evidence>
<evidence type="ECO:0000313" key="2">
    <source>
        <dbReference type="Proteomes" id="UP001071777"/>
    </source>
</evidence>
<dbReference type="Proteomes" id="UP001071777">
    <property type="component" value="Unassembled WGS sequence"/>
</dbReference>
<keyword evidence="2" id="KW-1185">Reference proteome</keyword>
<protein>
    <submittedName>
        <fullName evidence="1">Uncharacterized protein</fullName>
    </submittedName>
</protein>
<sequence length="856" mass="99110">MEEIIGLILNNNNKCSLDVLLSCMSRYLNGDRHGIKLLEKKMLVDYETFFSASEKIETYGIHYGYENGLDVLKTENKKRVVSKYQRIYLKSVTQFFSIKDNSTLKLVLGNKNSFFLLLRLLILLIYDGTEIILSLEEEFGNFVVETSSFVDALTNMKEANIEIERNSGIVPTDSYILDSSAIISKLIELAMAIFLSFQDINSGMIQAIIGFFQSIKTTADKYPNGIRLEILKVVTESCVYIHYKLAEKMSIDNLDLNISLILALTEEIIRFEDDYSVLLSEILIANILFSIDNLLYNLYLVNIQDHGEFVIEECNYIRIGMAIKFLHLTLKLIVGSKKVLEQLISKGVLTDVIEYVILSRTLGVESCKKQFEGRIKYRKITLECCPISRESIFDDKNSCYTKIMISSEGYSIDILQKLFVTLPLLFSTSKGSIFKVVKHANKILDTQDKDYDLSYFSLLFPVLCETCCTMHADKSAQLLLISEILELFHIAADIVEGSFKKSGDDLSTYLRQNIELLSIIHITSFTYLLLLDIHFLANKSFTKLDYHEHLHEYSYRAGKFLSAFLIWCSKYEEHYILYYSAYCITSNIKGVLDARLFNNDSWVIDSVKYLFFIMTQYCLSIGKGIESNYLESYRDGEAYIEDKGELLLGFLKCSVLSNKQIYCFICASNLIDALNDIQEDIVISYFQSKIKEFNQLLSNIIEEVSENKKIQYVHFLSFSQIKNIFMFLPYKFLAKMRQSIDLIFKNIFILVSNFEIDNKSIYNIPCVNIEVFLFNSVSSLYFILTIKSIFHYNMSQVEDQFCNGEDEENISGNEKCFTFKIFSHYFEKIDIYFSKLLEFYGSRRTYFSQYKEGSWF</sequence>
<dbReference type="EMBL" id="JAPCXB010000053">
    <property type="protein sequence ID" value="KAJ1611809.1"/>
    <property type="molecule type" value="Genomic_DNA"/>
</dbReference>
<reference evidence="1" key="1">
    <citation type="submission" date="2022-10" db="EMBL/GenBank/DDBJ databases">
        <title>Adaptive evolution leads to modifications in subtelomeric GC content in a zoonotic Cryptosporidium species.</title>
        <authorList>
            <person name="Li J."/>
            <person name="Feng Y."/>
            <person name="Xiao L."/>
        </authorList>
    </citation>
    <scope>NUCLEOTIDE SEQUENCE</scope>
    <source>
        <strain evidence="1">25894</strain>
    </source>
</reference>
<name>A0ABQ8P851_9CRYT</name>
<proteinExistence type="predicted"/>
<comment type="caution">
    <text evidence="1">The sequence shown here is derived from an EMBL/GenBank/DDBJ whole genome shotgun (WGS) entry which is preliminary data.</text>
</comment>